<dbReference type="AlphaFoldDB" id="A0A9D1CHT9"/>
<dbReference type="Gene3D" id="1.10.3210.10">
    <property type="entry name" value="Hypothetical protein af1432"/>
    <property type="match status" value="1"/>
</dbReference>
<dbReference type="InterPro" id="IPR006674">
    <property type="entry name" value="HD_domain"/>
</dbReference>
<comment type="caution">
    <text evidence="2">The sequence shown here is derived from an EMBL/GenBank/DDBJ whole genome shotgun (WGS) entry which is preliminary data.</text>
</comment>
<dbReference type="Proteomes" id="UP000886879">
    <property type="component" value="Unassembled WGS sequence"/>
</dbReference>
<gene>
    <name evidence="2" type="ORF">IAD31_05080</name>
</gene>
<reference evidence="2" key="2">
    <citation type="journal article" date="2021" name="PeerJ">
        <title>Extensive microbial diversity within the chicken gut microbiome revealed by metagenomics and culture.</title>
        <authorList>
            <person name="Gilroy R."/>
            <person name="Ravi A."/>
            <person name="Getino M."/>
            <person name="Pursley I."/>
            <person name="Horton D.L."/>
            <person name="Alikhan N.F."/>
            <person name="Baker D."/>
            <person name="Gharbi K."/>
            <person name="Hall N."/>
            <person name="Watson M."/>
            <person name="Adriaenssens E.M."/>
            <person name="Foster-Nyarko E."/>
            <person name="Jarju S."/>
            <person name="Secka A."/>
            <person name="Antonio M."/>
            <person name="Oren A."/>
            <person name="Chaudhuri R.R."/>
            <person name="La Ragione R."/>
            <person name="Hildebrand F."/>
            <person name="Pallen M.J."/>
        </authorList>
    </citation>
    <scope>NUCLEOTIDE SEQUENCE</scope>
    <source>
        <strain evidence="2">ChiGjej2B2-12916</strain>
    </source>
</reference>
<reference evidence="2" key="1">
    <citation type="submission" date="2020-10" db="EMBL/GenBank/DDBJ databases">
        <authorList>
            <person name="Gilroy R."/>
        </authorList>
    </citation>
    <scope>NUCLEOTIDE SEQUENCE</scope>
    <source>
        <strain evidence="2">ChiGjej2B2-12916</strain>
    </source>
</reference>
<dbReference type="EMBL" id="DVFO01000048">
    <property type="protein sequence ID" value="HIQ60949.1"/>
    <property type="molecule type" value="Genomic_DNA"/>
</dbReference>
<proteinExistence type="predicted"/>
<dbReference type="InterPro" id="IPR003607">
    <property type="entry name" value="HD/PDEase_dom"/>
</dbReference>
<evidence type="ECO:0000313" key="2">
    <source>
        <dbReference type="EMBL" id="HIQ60949.1"/>
    </source>
</evidence>
<feature type="domain" description="HD" evidence="1">
    <location>
        <begin position="24"/>
        <end position="124"/>
    </location>
</feature>
<dbReference type="CDD" id="cd00077">
    <property type="entry name" value="HDc"/>
    <property type="match status" value="1"/>
</dbReference>
<evidence type="ECO:0000259" key="1">
    <source>
        <dbReference type="Pfam" id="PF01966"/>
    </source>
</evidence>
<dbReference type="SUPFAM" id="SSF109604">
    <property type="entry name" value="HD-domain/PDEase-like"/>
    <property type="match status" value="1"/>
</dbReference>
<dbReference type="Pfam" id="PF01966">
    <property type="entry name" value="HD"/>
    <property type="match status" value="1"/>
</dbReference>
<name>A0A9D1CHT9_9FIRM</name>
<evidence type="ECO:0000313" key="3">
    <source>
        <dbReference type="Proteomes" id="UP000886879"/>
    </source>
</evidence>
<protein>
    <submittedName>
        <fullName evidence="2">HD domain-containing protein</fullName>
    </submittedName>
</protein>
<organism evidence="2 3">
    <name type="scientific">Candidatus Enterenecus faecium</name>
    <dbReference type="NCBI Taxonomy" id="2840780"/>
    <lineage>
        <taxon>Bacteria</taxon>
        <taxon>Bacillati</taxon>
        <taxon>Bacillota</taxon>
        <taxon>Clostridia</taxon>
        <taxon>Eubacteriales</taxon>
        <taxon>Candidatus Enterenecus</taxon>
    </lineage>
</organism>
<accession>A0A9D1CHT9</accession>
<sequence>MQSNEMIDQITWKMVDHDRGSAKRIQHFLKVHRFAQLIGRGEGLDAHTQLVLECAALVHDIAIGPCKAKYGRCTGTLQEQEGPAYARDLLAEFQLPQADVDRIGYLVAHHHSYDNIQGMDYQILVEADFLVNFHEDKMEKETVQETMNRIFRTETGKRLCRTMFDLDQ</sequence>